<proteinExistence type="predicted"/>
<name>A0ABT4DM63_9BACL</name>
<protein>
    <recommendedName>
        <fullName evidence="1">ATPase BadF/BadG/BcrA/BcrD type domain-containing protein</fullName>
    </recommendedName>
</protein>
<feature type="domain" description="ATPase BadF/BadG/BcrA/BcrD type" evidence="1">
    <location>
        <begin position="6"/>
        <end position="304"/>
    </location>
</feature>
<evidence type="ECO:0000259" key="1">
    <source>
        <dbReference type="Pfam" id="PF01869"/>
    </source>
</evidence>
<dbReference type="CDD" id="cd24007">
    <property type="entry name" value="ASKHA_NBD_eukNAGK-like"/>
    <property type="match status" value="1"/>
</dbReference>
<gene>
    <name evidence="2" type="ORF">M5X09_01430</name>
</gene>
<dbReference type="Pfam" id="PF01869">
    <property type="entry name" value="BcrAD_BadFG"/>
    <property type="match status" value="1"/>
</dbReference>
<sequence>MGIIAIDGGGTKTVGILSRTDGTVLSTANGGPSNMNGNRDEALRQLTGVVRRLYEEAEQSGEAIEGLFAGLAGIEQGDNRKQAAAHLRRLYPDISSVQVDNDAITALYSGTKGEPGIVQIAGTGSITYGLHPSGRRERVGGWGYIAGDPGSGYSIGREALIAVLRAWDGLGKPTALTELIIDAYNLNALTELIPIIYAQETRQRVAALAPLVMKAADLGDVAAQGIMDAAAYSMGEAIAGLHRKLYDGKLCAPNGAVPVVLTGGIFKRADLLLPALESTCHEHQLQAQFILPDSPPIAGALFAALRQLGASLDGELCGRVDQQLAVTLG</sequence>
<accession>A0ABT4DM63</accession>
<comment type="caution">
    <text evidence="2">The sequence shown here is derived from an EMBL/GenBank/DDBJ whole genome shotgun (WGS) entry which is preliminary data.</text>
</comment>
<dbReference type="RefSeq" id="WP_087432804.1">
    <property type="nucleotide sequence ID" value="NZ_JAMDLV010000076.1"/>
</dbReference>
<reference evidence="2 3" key="1">
    <citation type="submission" date="2022-05" db="EMBL/GenBank/DDBJ databases">
        <title>Genome Sequencing of Bee-Associated Microbes.</title>
        <authorList>
            <person name="Dunlap C."/>
        </authorList>
    </citation>
    <scope>NUCLEOTIDE SEQUENCE [LARGE SCALE GENOMIC DNA]</scope>
    <source>
        <strain evidence="2 3">NRRL NRS-1438</strain>
    </source>
</reference>
<keyword evidence="3" id="KW-1185">Reference proteome</keyword>
<dbReference type="InterPro" id="IPR002731">
    <property type="entry name" value="ATPase_BadF"/>
</dbReference>
<dbReference type="Gene3D" id="3.30.420.40">
    <property type="match status" value="2"/>
</dbReference>
<dbReference type="InterPro" id="IPR052519">
    <property type="entry name" value="Euk-type_GlcNAc_Kinase"/>
</dbReference>
<dbReference type="PANTHER" id="PTHR43190">
    <property type="entry name" value="N-ACETYL-D-GLUCOSAMINE KINASE"/>
    <property type="match status" value="1"/>
</dbReference>
<dbReference type="SUPFAM" id="SSF53067">
    <property type="entry name" value="Actin-like ATPase domain"/>
    <property type="match status" value="2"/>
</dbReference>
<organism evidence="2 3">
    <name type="scientific">Paenibacillus apiarius</name>
    <dbReference type="NCBI Taxonomy" id="46240"/>
    <lineage>
        <taxon>Bacteria</taxon>
        <taxon>Bacillati</taxon>
        <taxon>Bacillota</taxon>
        <taxon>Bacilli</taxon>
        <taxon>Bacillales</taxon>
        <taxon>Paenibacillaceae</taxon>
        <taxon>Paenibacillus</taxon>
    </lineage>
</organism>
<dbReference type="PANTHER" id="PTHR43190:SF3">
    <property type="entry name" value="N-ACETYL-D-GLUCOSAMINE KINASE"/>
    <property type="match status" value="1"/>
</dbReference>
<dbReference type="InterPro" id="IPR043129">
    <property type="entry name" value="ATPase_NBD"/>
</dbReference>
<evidence type="ECO:0000313" key="2">
    <source>
        <dbReference type="EMBL" id="MCY9518330.1"/>
    </source>
</evidence>
<dbReference type="Proteomes" id="UP001207626">
    <property type="component" value="Unassembled WGS sequence"/>
</dbReference>
<evidence type="ECO:0000313" key="3">
    <source>
        <dbReference type="Proteomes" id="UP001207626"/>
    </source>
</evidence>
<dbReference type="EMBL" id="JAMDLW010000001">
    <property type="protein sequence ID" value="MCY9518330.1"/>
    <property type="molecule type" value="Genomic_DNA"/>
</dbReference>